<dbReference type="InterPro" id="IPR014433">
    <property type="entry name" value="CooC"/>
</dbReference>
<dbReference type="AlphaFoldDB" id="A0AAP4EW88"/>
<dbReference type="InterPro" id="IPR027417">
    <property type="entry name" value="P-loop_NTPase"/>
</dbReference>
<dbReference type="InterPro" id="IPR002586">
    <property type="entry name" value="CobQ/CobB/MinD/ParA_Nub-bd_dom"/>
</dbReference>
<evidence type="ECO:0000259" key="3">
    <source>
        <dbReference type="Pfam" id="PF01656"/>
    </source>
</evidence>
<dbReference type="SUPFAM" id="SSF52540">
    <property type="entry name" value="P-loop containing nucleoside triphosphate hydrolases"/>
    <property type="match status" value="1"/>
</dbReference>
<dbReference type="EMBL" id="JASGBQ010000002">
    <property type="protein sequence ID" value="MDI9241209.1"/>
    <property type="molecule type" value="Genomic_DNA"/>
</dbReference>
<evidence type="ECO:0000256" key="2">
    <source>
        <dbReference type="ARBA" id="ARBA00022840"/>
    </source>
</evidence>
<keyword evidence="5" id="KW-1185">Reference proteome</keyword>
<organism evidence="4 5">
    <name type="scientific">Fusibacillus kribbianus</name>
    <dbReference type="NCBI Taxonomy" id="3044208"/>
    <lineage>
        <taxon>Bacteria</taxon>
        <taxon>Bacillati</taxon>
        <taxon>Bacillota</taxon>
        <taxon>Clostridia</taxon>
        <taxon>Lachnospirales</taxon>
        <taxon>Lachnospiraceae</taxon>
        <taxon>Fusibacillus</taxon>
    </lineage>
</organism>
<dbReference type="GO" id="GO:0005829">
    <property type="term" value="C:cytosol"/>
    <property type="evidence" value="ECO:0007669"/>
    <property type="project" value="TreeGrafter"/>
</dbReference>
<dbReference type="PIRSF" id="PIRSF005647">
    <property type="entry name" value="CooC"/>
    <property type="match status" value="1"/>
</dbReference>
<evidence type="ECO:0000313" key="4">
    <source>
        <dbReference type="EMBL" id="MDI9241209.1"/>
    </source>
</evidence>
<dbReference type="RefSeq" id="WP_283229722.1">
    <property type="nucleotide sequence ID" value="NZ_JASGBQ010000002.1"/>
</dbReference>
<dbReference type="Proteomes" id="UP001300383">
    <property type="component" value="Unassembled WGS sequence"/>
</dbReference>
<dbReference type="InterPro" id="IPR050625">
    <property type="entry name" value="ParA/MinD_ATPase"/>
</dbReference>
<evidence type="ECO:0000313" key="5">
    <source>
        <dbReference type="Proteomes" id="UP001300383"/>
    </source>
</evidence>
<accession>A0AAP4EW88</accession>
<dbReference type="PANTHER" id="PTHR43384">
    <property type="entry name" value="SEPTUM SITE-DETERMINING PROTEIN MIND HOMOLOG, CHLOROPLASTIC-RELATED"/>
    <property type="match status" value="1"/>
</dbReference>
<keyword evidence="1" id="KW-0547">Nucleotide-binding</keyword>
<evidence type="ECO:0000256" key="1">
    <source>
        <dbReference type="ARBA" id="ARBA00022741"/>
    </source>
</evidence>
<dbReference type="PANTHER" id="PTHR43384:SF6">
    <property type="entry name" value="SEPTUM SITE-DETERMINING PROTEIN MIND HOMOLOG, CHLOROPLASTIC"/>
    <property type="match status" value="1"/>
</dbReference>
<dbReference type="GO" id="GO:0009898">
    <property type="term" value="C:cytoplasmic side of plasma membrane"/>
    <property type="evidence" value="ECO:0007669"/>
    <property type="project" value="TreeGrafter"/>
</dbReference>
<dbReference type="Pfam" id="PF01656">
    <property type="entry name" value="CbiA"/>
    <property type="match status" value="1"/>
</dbReference>
<reference evidence="4 5" key="1">
    <citation type="submission" date="2023-05" db="EMBL/GenBank/DDBJ databases">
        <title>[ruminococcus] sp. nov., isolated from a pig farm feces dump.</title>
        <authorList>
            <person name="Chang Y.-H."/>
        </authorList>
    </citation>
    <scope>NUCLEOTIDE SEQUENCE [LARGE SCALE GENOMIC DNA]</scope>
    <source>
        <strain evidence="4 5">YH-rum2234</strain>
    </source>
</reference>
<dbReference type="GO" id="GO:0005524">
    <property type="term" value="F:ATP binding"/>
    <property type="evidence" value="ECO:0007669"/>
    <property type="project" value="UniProtKB-KW"/>
</dbReference>
<protein>
    <submittedName>
        <fullName evidence="4">AAA family ATPase</fullName>
    </submittedName>
</protein>
<proteinExistence type="predicted"/>
<gene>
    <name evidence="4" type="ORF">QJ036_01780</name>
</gene>
<dbReference type="GO" id="GO:0016887">
    <property type="term" value="F:ATP hydrolysis activity"/>
    <property type="evidence" value="ECO:0007669"/>
    <property type="project" value="TreeGrafter"/>
</dbReference>
<sequence length="259" mass="28024">MAYTIAVAGKGGVGKTTLCGLLIQYLCKKEKGPILAVDADANSNLNEVLGVKVEATLGEIREEIARAEMMNPSPIPAGMSKQEYAAFRFNSALIEEDDYDMLVMGRTQGSGCYCYVNGLLTTQVARLSGSYQYVVVDNEAGMEHISRGILPHVDAVLLVSDCSRRGVQAVGRIAELVKECNLNPKVMGLIVNRAPEGKLNEGTREEIEKQGLNLVGVVPHSEDVYEMDCEGKATAINLPEDSPVREALIQAVEKLLHSK</sequence>
<dbReference type="GO" id="GO:0051782">
    <property type="term" value="P:negative regulation of cell division"/>
    <property type="evidence" value="ECO:0007669"/>
    <property type="project" value="TreeGrafter"/>
</dbReference>
<dbReference type="Gene3D" id="3.40.50.300">
    <property type="entry name" value="P-loop containing nucleotide triphosphate hydrolases"/>
    <property type="match status" value="1"/>
</dbReference>
<keyword evidence="2" id="KW-0067">ATP-binding</keyword>
<comment type="caution">
    <text evidence="4">The sequence shown here is derived from an EMBL/GenBank/DDBJ whole genome shotgun (WGS) entry which is preliminary data.</text>
</comment>
<feature type="domain" description="CobQ/CobB/MinD/ParA nucleotide binding" evidence="3">
    <location>
        <begin position="5"/>
        <end position="232"/>
    </location>
</feature>
<name>A0AAP4EW88_9FIRM</name>